<comment type="caution">
    <text evidence="3">The sequence shown here is derived from an EMBL/GenBank/DDBJ whole genome shotgun (WGS) entry which is preliminary data.</text>
</comment>
<sequence>MLASLLVLAAIIGHRAADGASFVIPPASFCAPPDRVVVAGGVVRAVLSSVAMDARRGGRLSSNSLSSSDRNHVEADSVDGDNDDDADDSFFLMASREAHLERMRLLRERSRRGGMDDDPTPPPVPAVVASSSPSPPNAFDDDGGKGARSDDADVVVSGRPRSAVDVPRLENYAHLTEGLTAEEAEEVRNARLDDADAFVESRDEKSTRGDGGLDSAGSIITAEGGTTTTTAAADDDGNDSWGSIAIPDGAIGGRRTITLTEALGYERLQRIEEAKVKTPIDPFEERRRRLRESISSETSDIFTVAEAEEGEKEEEEKEADKGDEEVEEETMSTIESDDASDVIAPSGTMMRDSSEMAKEVPIISSQESEGTRPTDLQHRPLSSDGKEIFEPLQSASSSSSSEVNPDNVDMGLFVLTRSLIALKYILDKNQDSIVS</sequence>
<keyword evidence="4" id="KW-1185">Reference proteome</keyword>
<dbReference type="AlphaFoldDB" id="A0ABD3MT24"/>
<protein>
    <submittedName>
        <fullName evidence="3">Uncharacterized protein</fullName>
    </submittedName>
</protein>
<organism evidence="3 4">
    <name type="scientific">Stephanodiscus triporus</name>
    <dbReference type="NCBI Taxonomy" id="2934178"/>
    <lineage>
        <taxon>Eukaryota</taxon>
        <taxon>Sar</taxon>
        <taxon>Stramenopiles</taxon>
        <taxon>Ochrophyta</taxon>
        <taxon>Bacillariophyta</taxon>
        <taxon>Coscinodiscophyceae</taxon>
        <taxon>Thalassiosirophycidae</taxon>
        <taxon>Stephanodiscales</taxon>
        <taxon>Stephanodiscaceae</taxon>
        <taxon>Stephanodiscus</taxon>
    </lineage>
</organism>
<feature type="signal peptide" evidence="2">
    <location>
        <begin position="1"/>
        <end position="19"/>
    </location>
</feature>
<feature type="compositionally biased region" description="Low complexity" evidence="1">
    <location>
        <begin position="59"/>
        <end position="68"/>
    </location>
</feature>
<feature type="chain" id="PRO_5044872993" evidence="2">
    <location>
        <begin position="20"/>
        <end position="435"/>
    </location>
</feature>
<feature type="region of interest" description="Disordered" evidence="1">
    <location>
        <begin position="109"/>
        <end position="161"/>
    </location>
</feature>
<dbReference type="EMBL" id="JALLAZ020001713">
    <property type="protein sequence ID" value="KAL3767105.1"/>
    <property type="molecule type" value="Genomic_DNA"/>
</dbReference>
<feature type="region of interest" description="Disordered" evidence="1">
    <location>
        <begin position="199"/>
        <end position="249"/>
    </location>
</feature>
<keyword evidence="2" id="KW-0732">Signal</keyword>
<evidence type="ECO:0000256" key="2">
    <source>
        <dbReference type="SAM" id="SignalP"/>
    </source>
</evidence>
<name>A0ABD3MT24_9STRA</name>
<reference evidence="3 4" key="1">
    <citation type="submission" date="2024-10" db="EMBL/GenBank/DDBJ databases">
        <title>Updated reference genomes for cyclostephanoid diatoms.</title>
        <authorList>
            <person name="Roberts W.R."/>
            <person name="Alverson A.J."/>
        </authorList>
    </citation>
    <scope>NUCLEOTIDE SEQUENCE [LARGE SCALE GENOMIC DNA]</scope>
    <source>
        <strain evidence="3 4">AJA276-08</strain>
    </source>
</reference>
<feature type="compositionally biased region" description="Basic and acidic residues" evidence="1">
    <location>
        <begin position="369"/>
        <end position="378"/>
    </location>
</feature>
<feature type="region of interest" description="Disordered" evidence="1">
    <location>
        <begin position="57"/>
        <end position="84"/>
    </location>
</feature>
<accession>A0ABD3MT24</accession>
<feature type="compositionally biased region" description="Basic and acidic residues" evidence="1">
    <location>
        <begin position="142"/>
        <end position="151"/>
    </location>
</feature>
<dbReference type="Proteomes" id="UP001530315">
    <property type="component" value="Unassembled WGS sequence"/>
</dbReference>
<evidence type="ECO:0000256" key="1">
    <source>
        <dbReference type="SAM" id="MobiDB-lite"/>
    </source>
</evidence>
<feature type="compositionally biased region" description="Basic and acidic residues" evidence="1">
    <location>
        <begin position="273"/>
        <end position="294"/>
    </location>
</feature>
<feature type="compositionally biased region" description="Acidic residues" evidence="1">
    <location>
        <begin position="306"/>
        <end position="340"/>
    </location>
</feature>
<feature type="compositionally biased region" description="Basic and acidic residues" evidence="1">
    <location>
        <begin position="199"/>
        <end position="208"/>
    </location>
</feature>
<evidence type="ECO:0000313" key="3">
    <source>
        <dbReference type="EMBL" id="KAL3767105.1"/>
    </source>
</evidence>
<evidence type="ECO:0000313" key="4">
    <source>
        <dbReference type="Proteomes" id="UP001530315"/>
    </source>
</evidence>
<feature type="region of interest" description="Disordered" evidence="1">
    <location>
        <begin position="273"/>
        <end position="407"/>
    </location>
</feature>
<gene>
    <name evidence="3" type="ORF">ACHAW5_010822</name>
</gene>
<proteinExistence type="predicted"/>